<organism evidence="4 5">
    <name type="scientific">Elysia crispata</name>
    <name type="common">lettuce slug</name>
    <dbReference type="NCBI Taxonomy" id="231223"/>
    <lineage>
        <taxon>Eukaryota</taxon>
        <taxon>Metazoa</taxon>
        <taxon>Spiralia</taxon>
        <taxon>Lophotrochozoa</taxon>
        <taxon>Mollusca</taxon>
        <taxon>Gastropoda</taxon>
        <taxon>Heterobranchia</taxon>
        <taxon>Euthyneura</taxon>
        <taxon>Panpulmonata</taxon>
        <taxon>Sacoglossa</taxon>
        <taxon>Placobranchoidea</taxon>
        <taxon>Plakobranchidae</taxon>
        <taxon>Elysia</taxon>
    </lineage>
</organism>
<dbReference type="PANTHER" id="PTHR10340:SF57">
    <property type="entry name" value="METALLOPHOS DOMAIN-CONTAINING PROTEIN"/>
    <property type="match status" value="1"/>
</dbReference>
<keyword evidence="5" id="KW-1185">Reference proteome</keyword>
<name>A0AAE0ZKT9_9GAST</name>
<keyword evidence="2" id="KW-0325">Glycoprotein</keyword>
<dbReference type="InterPro" id="IPR004843">
    <property type="entry name" value="Calcineurin-like_PHP"/>
</dbReference>
<evidence type="ECO:0000313" key="4">
    <source>
        <dbReference type="EMBL" id="KAK3771040.1"/>
    </source>
</evidence>
<protein>
    <recommendedName>
        <fullName evidence="3">Calcineurin-like phosphoesterase domain-containing protein</fullName>
    </recommendedName>
</protein>
<proteinExistence type="predicted"/>
<dbReference type="Pfam" id="PF00149">
    <property type="entry name" value="Metallophos"/>
    <property type="match status" value="1"/>
</dbReference>
<dbReference type="EMBL" id="JAWDGP010003778">
    <property type="protein sequence ID" value="KAK3771040.1"/>
    <property type="molecule type" value="Genomic_DNA"/>
</dbReference>
<sequence length="131" mass="14913">MVVGYFWHISEIHYHPTYWTEGISCHTDPGHVSTLGRFGHHFCDPPWTLVEEALDEMVRRKADPDFIVWTGDTSYHFSREQRSLAEAVDVIRNVSEAIAVRFPGMAVIPSIGNNDFVPKNLAGVKHSQQYS</sequence>
<dbReference type="AlphaFoldDB" id="A0AAE0ZKT9"/>
<keyword evidence="1" id="KW-0378">Hydrolase</keyword>
<dbReference type="Proteomes" id="UP001283361">
    <property type="component" value="Unassembled WGS sequence"/>
</dbReference>
<reference evidence="4" key="1">
    <citation type="journal article" date="2023" name="G3 (Bethesda)">
        <title>A reference genome for the long-term kleptoplast-retaining sea slug Elysia crispata morphotype clarki.</title>
        <authorList>
            <person name="Eastman K.E."/>
            <person name="Pendleton A.L."/>
            <person name="Shaikh M.A."/>
            <person name="Suttiyut T."/>
            <person name="Ogas R."/>
            <person name="Tomko P."/>
            <person name="Gavelis G."/>
            <person name="Widhalm J.R."/>
            <person name="Wisecaver J.H."/>
        </authorList>
    </citation>
    <scope>NUCLEOTIDE SEQUENCE</scope>
    <source>
        <strain evidence="4">ECLA1</strain>
    </source>
</reference>
<dbReference type="SUPFAM" id="SSF56300">
    <property type="entry name" value="Metallo-dependent phosphatases"/>
    <property type="match status" value="1"/>
</dbReference>
<dbReference type="GO" id="GO:0008081">
    <property type="term" value="F:phosphoric diester hydrolase activity"/>
    <property type="evidence" value="ECO:0007669"/>
    <property type="project" value="TreeGrafter"/>
</dbReference>
<accession>A0AAE0ZKT9</accession>
<gene>
    <name evidence="4" type="ORF">RRG08_002088</name>
</gene>
<evidence type="ECO:0000313" key="5">
    <source>
        <dbReference type="Proteomes" id="UP001283361"/>
    </source>
</evidence>
<dbReference type="GO" id="GO:0005615">
    <property type="term" value="C:extracellular space"/>
    <property type="evidence" value="ECO:0007669"/>
    <property type="project" value="TreeGrafter"/>
</dbReference>
<evidence type="ECO:0000256" key="1">
    <source>
        <dbReference type="ARBA" id="ARBA00022801"/>
    </source>
</evidence>
<evidence type="ECO:0000259" key="3">
    <source>
        <dbReference type="Pfam" id="PF00149"/>
    </source>
</evidence>
<evidence type="ECO:0000256" key="2">
    <source>
        <dbReference type="ARBA" id="ARBA00023180"/>
    </source>
</evidence>
<comment type="caution">
    <text evidence="4">The sequence shown here is derived from an EMBL/GenBank/DDBJ whole genome shotgun (WGS) entry which is preliminary data.</text>
</comment>
<dbReference type="InterPro" id="IPR029052">
    <property type="entry name" value="Metallo-depent_PP-like"/>
</dbReference>
<dbReference type="PANTHER" id="PTHR10340">
    <property type="entry name" value="SPHINGOMYELIN PHOSPHODIESTERASE"/>
    <property type="match status" value="1"/>
</dbReference>
<feature type="domain" description="Calcineurin-like phosphoesterase" evidence="3">
    <location>
        <begin position="6"/>
        <end position="117"/>
    </location>
</feature>